<dbReference type="Pfam" id="PF04145">
    <property type="entry name" value="Ctr"/>
    <property type="match status" value="1"/>
</dbReference>
<dbReference type="PANTHER" id="PTHR12483">
    <property type="entry name" value="SOLUTE CARRIER FAMILY 31 COPPER TRANSPORTERS"/>
    <property type="match status" value="1"/>
</dbReference>
<dbReference type="InParanoid" id="A0A067QK11"/>
<evidence type="ECO:0000256" key="3">
    <source>
        <dbReference type="ARBA" id="ARBA00022989"/>
    </source>
</evidence>
<keyword evidence="3 5" id="KW-1133">Transmembrane helix</keyword>
<dbReference type="InterPro" id="IPR007274">
    <property type="entry name" value="Cop_transporter"/>
</dbReference>
<gene>
    <name evidence="6" type="ORF">JAAARDRAFT_189392</name>
</gene>
<keyword evidence="7" id="KW-1185">Reference proteome</keyword>
<organism evidence="6 7">
    <name type="scientific">Jaapia argillacea MUCL 33604</name>
    <dbReference type="NCBI Taxonomy" id="933084"/>
    <lineage>
        <taxon>Eukaryota</taxon>
        <taxon>Fungi</taxon>
        <taxon>Dikarya</taxon>
        <taxon>Basidiomycota</taxon>
        <taxon>Agaricomycotina</taxon>
        <taxon>Agaricomycetes</taxon>
        <taxon>Agaricomycetidae</taxon>
        <taxon>Jaapiales</taxon>
        <taxon>Jaapiaceae</taxon>
        <taxon>Jaapia</taxon>
    </lineage>
</organism>
<evidence type="ECO:0000256" key="4">
    <source>
        <dbReference type="ARBA" id="ARBA00023136"/>
    </source>
</evidence>
<name>A0A067QK11_9AGAM</name>
<feature type="transmembrane region" description="Helical" evidence="5">
    <location>
        <begin position="42"/>
        <end position="61"/>
    </location>
</feature>
<proteinExistence type="inferred from homology"/>
<keyword evidence="5" id="KW-0406">Ion transport</keyword>
<keyword evidence="5" id="KW-0186">Copper</keyword>
<keyword evidence="5" id="KW-0187">Copper transport</keyword>
<comment type="similarity">
    <text evidence="5">Belongs to the copper transporter (Ctr) (TC 1.A.56) family. SLC31A subfamily.</text>
</comment>
<dbReference type="EMBL" id="KL197710">
    <property type="protein sequence ID" value="KDQ63867.1"/>
    <property type="molecule type" value="Genomic_DNA"/>
</dbReference>
<dbReference type="GO" id="GO:0005375">
    <property type="term" value="F:copper ion transmembrane transporter activity"/>
    <property type="evidence" value="ECO:0007669"/>
    <property type="project" value="UniProtKB-UniRule"/>
</dbReference>
<dbReference type="Proteomes" id="UP000027265">
    <property type="component" value="Unassembled WGS sequence"/>
</dbReference>
<keyword evidence="5" id="KW-0813">Transport</keyword>
<dbReference type="OrthoDB" id="73901at2759"/>
<evidence type="ECO:0000313" key="6">
    <source>
        <dbReference type="EMBL" id="KDQ63867.1"/>
    </source>
</evidence>
<keyword evidence="2 5" id="KW-0812">Transmembrane</keyword>
<evidence type="ECO:0000256" key="2">
    <source>
        <dbReference type="ARBA" id="ARBA00022692"/>
    </source>
</evidence>
<dbReference type="GO" id="GO:0005886">
    <property type="term" value="C:plasma membrane"/>
    <property type="evidence" value="ECO:0007669"/>
    <property type="project" value="TreeGrafter"/>
</dbReference>
<dbReference type="AlphaFoldDB" id="A0A067QK11"/>
<evidence type="ECO:0000313" key="7">
    <source>
        <dbReference type="Proteomes" id="UP000027265"/>
    </source>
</evidence>
<protein>
    <recommendedName>
        <fullName evidence="5">Copper transport protein</fullName>
    </recommendedName>
</protein>
<feature type="transmembrane region" description="Helical" evidence="5">
    <location>
        <begin position="150"/>
        <end position="176"/>
    </location>
</feature>
<comment type="subcellular location">
    <subcellularLocation>
        <location evidence="1 5">Membrane</location>
        <topology evidence="1 5">Multi-pass membrane protein</topology>
    </subcellularLocation>
</comment>
<evidence type="ECO:0000256" key="1">
    <source>
        <dbReference type="ARBA" id="ARBA00004141"/>
    </source>
</evidence>
<dbReference type="HOGENOM" id="CLU_090404_0_1_1"/>
<accession>A0A067QK11</accession>
<dbReference type="PANTHER" id="PTHR12483:SF27">
    <property type="entry name" value="COPPER TRANSPORT PROTEIN CTR1"/>
    <property type="match status" value="1"/>
</dbReference>
<sequence length="191" mass="20854">MDDMNMGGSSSNSPMVTMMTPWLHFTGGDDLYFHSMHPSSKGAIAGACIVLVALAIFERWIAAIRHVKQAQWREQALSMIARPSAPIHERKESPPPAELADRETDITIQSLPNDSPSPIPGHIHRHPRLVPPFIAAYDLPRGAMYASQALLGYTLMLAIMTFQAAYIISIIVGLGIGEMVFGRMGSFSASH</sequence>
<reference evidence="7" key="1">
    <citation type="journal article" date="2014" name="Proc. Natl. Acad. Sci. U.S.A.">
        <title>Extensive sampling of basidiomycete genomes demonstrates inadequacy of the white-rot/brown-rot paradigm for wood decay fungi.</title>
        <authorList>
            <person name="Riley R."/>
            <person name="Salamov A.A."/>
            <person name="Brown D.W."/>
            <person name="Nagy L.G."/>
            <person name="Floudas D."/>
            <person name="Held B.W."/>
            <person name="Levasseur A."/>
            <person name="Lombard V."/>
            <person name="Morin E."/>
            <person name="Otillar R."/>
            <person name="Lindquist E.A."/>
            <person name="Sun H."/>
            <person name="LaButti K.M."/>
            <person name="Schmutz J."/>
            <person name="Jabbour D."/>
            <person name="Luo H."/>
            <person name="Baker S.E."/>
            <person name="Pisabarro A.G."/>
            <person name="Walton J.D."/>
            <person name="Blanchette R.A."/>
            <person name="Henrissat B."/>
            <person name="Martin F."/>
            <person name="Cullen D."/>
            <person name="Hibbett D.S."/>
            <person name="Grigoriev I.V."/>
        </authorList>
    </citation>
    <scope>NUCLEOTIDE SEQUENCE [LARGE SCALE GENOMIC DNA]</scope>
    <source>
        <strain evidence="7">MUCL 33604</strain>
    </source>
</reference>
<keyword evidence="4 5" id="KW-0472">Membrane</keyword>
<evidence type="ECO:0000256" key="5">
    <source>
        <dbReference type="RuleBase" id="RU367022"/>
    </source>
</evidence>